<comment type="similarity">
    <text evidence="1">Belongs to the short-chain dehydrogenases/reductases (SDR) family.</text>
</comment>
<dbReference type="PANTHER" id="PTHR43180:SF11">
    <property type="entry name" value="NAD(P)-BINDING PROTEIN"/>
    <property type="match status" value="1"/>
</dbReference>
<evidence type="ECO:0000313" key="4">
    <source>
        <dbReference type="Proteomes" id="UP000756346"/>
    </source>
</evidence>
<dbReference type="Pfam" id="PF00106">
    <property type="entry name" value="adh_short"/>
    <property type="match status" value="1"/>
</dbReference>
<name>A0A9P8Y7W3_9PEZI</name>
<dbReference type="OrthoDB" id="37659at2759"/>
<dbReference type="AlphaFoldDB" id="A0A9P8Y7W3"/>
<protein>
    <submittedName>
        <fullName evidence="3">Uncharacterized protein</fullName>
    </submittedName>
</protein>
<dbReference type="InterPro" id="IPR036291">
    <property type="entry name" value="NAD(P)-bd_dom_sf"/>
</dbReference>
<comment type="caution">
    <text evidence="3">The sequence shown here is derived from an EMBL/GenBank/DDBJ whole genome shotgun (WGS) entry which is preliminary data.</text>
</comment>
<evidence type="ECO:0000256" key="2">
    <source>
        <dbReference type="ARBA" id="ARBA00023002"/>
    </source>
</evidence>
<dbReference type="InterPro" id="IPR002347">
    <property type="entry name" value="SDR_fam"/>
</dbReference>
<dbReference type="SUPFAM" id="SSF51735">
    <property type="entry name" value="NAD(P)-binding Rossmann-fold domains"/>
    <property type="match status" value="1"/>
</dbReference>
<reference evidence="3" key="1">
    <citation type="journal article" date="2021" name="Nat. Commun.">
        <title>Genetic determinants of endophytism in the Arabidopsis root mycobiome.</title>
        <authorList>
            <person name="Mesny F."/>
            <person name="Miyauchi S."/>
            <person name="Thiergart T."/>
            <person name="Pickel B."/>
            <person name="Atanasova L."/>
            <person name="Karlsson M."/>
            <person name="Huettel B."/>
            <person name="Barry K.W."/>
            <person name="Haridas S."/>
            <person name="Chen C."/>
            <person name="Bauer D."/>
            <person name="Andreopoulos W."/>
            <person name="Pangilinan J."/>
            <person name="LaButti K."/>
            <person name="Riley R."/>
            <person name="Lipzen A."/>
            <person name="Clum A."/>
            <person name="Drula E."/>
            <person name="Henrissat B."/>
            <person name="Kohler A."/>
            <person name="Grigoriev I.V."/>
            <person name="Martin F.M."/>
            <person name="Hacquard S."/>
        </authorList>
    </citation>
    <scope>NUCLEOTIDE SEQUENCE</scope>
    <source>
        <strain evidence="3">MPI-CAGE-CH-0230</strain>
    </source>
</reference>
<evidence type="ECO:0000256" key="1">
    <source>
        <dbReference type="ARBA" id="ARBA00006484"/>
    </source>
</evidence>
<accession>A0A9P8Y7W3</accession>
<organism evidence="3 4">
    <name type="scientific">Microdochium trichocladiopsis</name>
    <dbReference type="NCBI Taxonomy" id="1682393"/>
    <lineage>
        <taxon>Eukaryota</taxon>
        <taxon>Fungi</taxon>
        <taxon>Dikarya</taxon>
        <taxon>Ascomycota</taxon>
        <taxon>Pezizomycotina</taxon>
        <taxon>Sordariomycetes</taxon>
        <taxon>Xylariomycetidae</taxon>
        <taxon>Xylariales</taxon>
        <taxon>Microdochiaceae</taxon>
        <taxon>Microdochium</taxon>
    </lineage>
</organism>
<dbReference type="RefSeq" id="XP_046013237.1">
    <property type="nucleotide sequence ID" value="XM_046158775.1"/>
</dbReference>
<sequence>MSVVTITPTQFHSLRDKVVLVTGGSSGIGLATVQLLLSVGAKVVNVDQNEERDTKGRDATLYQFVRADVTSWVELRGAFEHTINTFGVVDHVFANAGIQGRATALEHVLDANGLLAEPDLSCLQVNLVGVVYTVKLALYYMSRKSVANSGRPGPGSIVLTASASSFQTFSAGDYTVAKHGVLGIMRSLLTHLANDAGPDGQLVPLRINCIAPSWTATGVVPSFLLEKAGVPYQSPDVVAQSALLLMADDTKHGHVLYSRRGKYLEMEQSFTDHTRQTLHILHGQQGMQGTEEDEMWAIMKAGRQLQAEAAAAARAGSASQAEQ</sequence>
<dbReference type="EMBL" id="JAGTJQ010000005">
    <property type="protein sequence ID" value="KAH7031557.1"/>
    <property type="molecule type" value="Genomic_DNA"/>
</dbReference>
<dbReference type="GeneID" id="70188321"/>
<evidence type="ECO:0000313" key="3">
    <source>
        <dbReference type="EMBL" id="KAH7031557.1"/>
    </source>
</evidence>
<keyword evidence="2" id="KW-0560">Oxidoreductase</keyword>
<dbReference type="GO" id="GO:0016491">
    <property type="term" value="F:oxidoreductase activity"/>
    <property type="evidence" value="ECO:0007669"/>
    <property type="project" value="UniProtKB-KW"/>
</dbReference>
<gene>
    <name evidence="3" type="ORF">B0I36DRAFT_363232</name>
</gene>
<dbReference type="Proteomes" id="UP000756346">
    <property type="component" value="Unassembled WGS sequence"/>
</dbReference>
<proteinExistence type="inferred from homology"/>
<dbReference type="Gene3D" id="3.40.50.720">
    <property type="entry name" value="NAD(P)-binding Rossmann-like Domain"/>
    <property type="match status" value="1"/>
</dbReference>
<dbReference type="PANTHER" id="PTHR43180">
    <property type="entry name" value="3-OXOACYL-(ACYL-CARRIER-PROTEIN) REDUCTASE (AFU_ORTHOLOGUE AFUA_6G11210)"/>
    <property type="match status" value="1"/>
</dbReference>
<keyword evidence="4" id="KW-1185">Reference proteome</keyword>
<dbReference type="PRINTS" id="PR00081">
    <property type="entry name" value="GDHRDH"/>
</dbReference>